<evidence type="ECO:0000256" key="2">
    <source>
        <dbReference type="ARBA" id="ARBA00022827"/>
    </source>
</evidence>
<organism evidence="5 6">
    <name type="scientific">Knufia peltigerae</name>
    <dbReference type="NCBI Taxonomy" id="1002370"/>
    <lineage>
        <taxon>Eukaryota</taxon>
        <taxon>Fungi</taxon>
        <taxon>Dikarya</taxon>
        <taxon>Ascomycota</taxon>
        <taxon>Pezizomycotina</taxon>
        <taxon>Eurotiomycetes</taxon>
        <taxon>Chaetothyriomycetidae</taxon>
        <taxon>Chaetothyriales</taxon>
        <taxon>Trichomeriaceae</taxon>
        <taxon>Knufia</taxon>
    </lineage>
</organism>
<proteinExistence type="predicted"/>
<accession>A0AA38Y5N9</accession>
<dbReference type="PRINTS" id="PR00420">
    <property type="entry name" value="RNGMNOXGNASE"/>
</dbReference>
<dbReference type="AlphaFoldDB" id="A0AA38Y5N9"/>
<evidence type="ECO:0000256" key="1">
    <source>
        <dbReference type="ARBA" id="ARBA00022630"/>
    </source>
</evidence>
<dbReference type="PANTHER" id="PTHR43004">
    <property type="entry name" value="TRK SYSTEM POTASSIUM UPTAKE PROTEIN"/>
    <property type="match status" value="1"/>
</dbReference>
<feature type="domain" description="FAD-binding" evidence="4">
    <location>
        <begin position="24"/>
        <end position="388"/>
    </location>
</feature>
<keyword evidence="1" id="KW-0285">Flavoprotein</keyword>
<evidence type="ECO:0000259" key="4">
    <source>
        <dbReference type="Pfam" id="PF01494"/>
    </source>
</evidence>
<dbReference type="Pfam" id="PF01494">
    <property type="entry name" value="FAD_binding_3"/>
    <property type="match status" value="1"/>
</dbReference>
<comment type="caution">
    <text evidence="5">The sequence shown here is derived from an EMBL/GenBank/DDBJ whole genome shotgun (WGS) entry which is preliminary data.</text>
</comment>
<keyword evidence="3" id="KW-0560">Oxidoreductase</keyword>
<evidence type="ECO:0000313" key="5">
    <source>
        <dbReference type="EMBL" id="KAJ9634880.1"/>
    </source>
</evidence>
<dbReference type="InterPro" id="IPR002938">
    <property type="entry name" value="FAD-bd"/>
</dbReference>
<dbReference type="Gene3D" id="3.30.9.10">
    <property type="entry name" value="D-Amino Acid Oxidase, subunit A, domain 2"/>
    <property type="match status" value="1"/>
</dbReference>
<dbReference type="PANTHER" id="PTHR43004:SF21">
    <property type="entry name" value="FAD-BINDING DOMAIN-CONTAINING PROTEIN-RELATED"/>
    <property type="match status" value="1"/>
</dbReference>
<sequence>MNGHATTPQSNDTPIGMEILPQGTVLIAGGGPVGLTLATVLAFYGVRSVVLERNETTTRWPKMDLTNIRSMELFRKLGLADELRKQGVPSHLPYRVLISTGLGAPKPVTIWEHLGVDKYRVEIASKNDGNMPLEPWQRLSQAVFEKWLKGICDRNPLIDLRFGWKLEEATEVEGGVRVSVTNTSSGTQSQILSKYLIGCDGGSSRVRRSLEIPLDGGPMPVYVLLVHFKSQDLTRLHKHGRFWHIFVLGELGLGSACIAQNEKDIFTTHLLLPIGEESDNITSEDAVYRALGGIHGPYPIKIDEVLVRSTYRPNIAIARSYSGANGHVYLAGDAAHQNIPTGGYGMNMGITDAFELGWKLAAVVNGYSEHSILQSYEQERRPTALTSIERSGVHMGVHMEATKIIDGRIRELDAPTETGEKLRRLLQKYYEIHDGENTDYGIEMGYHYKSNIILPDGSKEPSWTPSKYTATTFPGARAPHIFLRDGTSIIDLFGQFYTLVEFQDSHDRGASLLLEAASKHYLPVKHLRLTEEPHAHAIYQRPLVLVRPDGHVAWRANEVQNDAEAMDILALISGRKVPESQGAVSEEVHLTTDPSQAGDGAFAFTSTLASQSQTIKFQLDKMGEFQT</sequence>
<evidence type="ECO:0000313" key="6">
    <source>
        <dbReference type="Proteomes" id="UP001172681"/>
    </source>
</evidence>
<dbReference type="InterPro" id="IPR050641">
    <property type="entry name" value="RIFMO-like"/>
</dbReference>
<keyword evidence="6" id="KW-1185">Reference proteome</keyword>
<keyword evidence="2" id="KW-0274">FAD</keyword>
<dbReference type="SUPFAM" id="SSF51905">
    <property type="entry name" value="FAD/NAD(P)-binding domain"/>
    <property type="match status" value="1"/>
</dbReference>
<name>A0AA38Y5N9_9EURO</name>
<dbReference type="Proteomes" id="UP001172681">
    <property type="component" value="Unassembled WGS sequence"/>
</dbReference>
<gene>
    <name evidence="5" type="ORF">H2204_006114</name>
</gene>
<dbReference type="GO" id="GO:0071949">
    <property type="term" value="F:FAD binding"/>
    <property type="evidence" value="ECO:0007669"/>
    <property type="project" value="InterPro"/>
</dbReference>
<dbReference type="EMBL" id="JAPDRN010000036">
    <property type="protein sequence ID" value="KAJ9634880.1"/>
    <property type="molecule type" value="Genomic_DNA"/>
</dbReference>
<evidence type="ECO:0000256" key="3">
    <source>
        <dbReference type="ARBA" id="ARBA00023002"/>
    </source>
</evidence>
<dbReference type="Pfam" id="PF21274">
    <property type="entry name" value="Rng_hyd_C"/>
    <property type="match status" value="1"/>
</dbReference>
<dbReference type="InterPro" id="IPR036188">
    <property type="entry name" value="FAD/NAD-bd_sf"/>
</dbReference>
<dbReference type="Gene3D" id="3.40.30.120">
    <property type="match status" value="1"/>
</dbReference>
<dbReference type="GO" id="GO:0016709">
    <property type="term" value="F:oxidoreductase activity, acting on paired donors, with incorporation or reduction of molecular oxygen, NAD(P)H as one donor, and incorporation of one atom of oxygen"/>
    <property type="evidence" value="ECO:0007669"/>
    <property type="project" value="UniProtKB-ARBA"/>
</dbReference>
<dbReference type="Gene3D" id="3.50.50.60">
    <property type="entry name" value="FAD/NAD(P)-binding domain"/>
    <property type="match status" value="1"/>
</dbReference>
<reference evidence="5" key="1">
    <citation type="submission" date="2022-10" db="EMBL/GenBank/DDBJ databases">
        <title>Culturing micro-colonial fungi from biological soil crusts in the Mojave desert and describing Neophaeococcomyces mojavensis, and introducing the new genera and species Taxawa tesnikishii.</title>
        <authorList>
            <person name="Kurbessoian T."/>
            <person name="Stajich J.E."/>
        </authorList>
    </citation>
    <scope>NUCLEOTIDE SEQUENCE</scope>
    <source>
        <strain evidence="5">TK_35</strain>
    </source>
</reference>
<protein>
    <recommendedName>
        <fullName evidence="4">FAD-binding domain-containing protein</fullName>
    </recommendedName>
</protein>